<dbReference type="GeneID" id="68876920"/>
<keyword evidence="3" id="KW-1185">Reference proteome</keyword>
<protein>
    <submittedName>
        <fullName evidence="1">Flavodoxin/nitric oxide synthase</fullName>
    </submittedName>
</protein>
<evidence type="ECO:0000313" key="3">
    <source>
        <dbReference type="Proteomes" id="UP000220840"/>
    </source>
</evidence>
<sequence>MSKAVIIKDVGGMFNFDKMNFFEKFIIKKITKSINMKDNSSNKIDGKNNSNMINDNNIKEFCDSINEMKVK</sequence>
<evidence type="ECO:0000313" key="2">
    <source>
        <dbReference type="EMBL" id="PEG30575.1"/>
    </source>
</evidence>
<dbReference type="EMBL" id="CAMTCP010000248">
    <property type="protein sequence ID" value="CAI3642054.1"/>
    <property type="molecule type" value="Genomic_DNA"/>
</dbReference>
<proteinExistence type="predicted"/>
<reference evidence="1" key="2">
    <citation type="submission" date="2022-10" db="EMBL/GenBank/DDBJ databases">
        <authorList>
            <person name="Aires J."/>
            <person name="Mesa V."/>
        </authorList>
    </citation>
    <scope>NUCLEOTIDE SEQUENCE</scope>
    <source>
        <strain evidence="1">Clostridium neonatale JD116</strain>
    </source>
</reference>
<accession>A0A2A7MFV2</accession>
<dbReference type="EMBL" id="PDCJ01000001">
    <property type="protein sequence ID" value="PEG30575.1"/>
    <property type="molecule type" value="Genomic_DNA"/>
</dbReference>
<reference evidence="2 3" key="1">
    <citation type="submission" date="2017-10" db="EMBL/GenBank/DDBJ databases">
        <title>Effective Description of Clostridium neonatale sp. nov. linked to necrotizing enterocolitis in neonates and a clarification of species assignable to the genus Clostridium (Prazmowski 1880) emend. Lawson and Rainey 2016.</title>
        <authorList>
            <person name="Bernard K."/>
            <person name="Burdz T."/>
            <person name="Wiebe D."/>
            <person name="Balcewich B."/>
            <person name="Alfa M."/>
            <person name="Bernier A.-M."/>
        </authorList>
    </citation>
    <scope>NUCLEOTIDE SEQUENCE [LARGE SCALE GENOMIC DNA]</scope>
    <source>
        <strain evidence="2 3">LCDC99A005</strain>
    </source>
</reference>
<evidence type="ECO:0000313" key="1">
    <source>
        <dbReference type="EMBL" id="CAI3642054.1"/>
    </source>
</evidence>
<gene>
    <name evidence="1" type="ORF">CNEO2_40082</name>
    <name evidence="2" type="ORF">CQ394_02295</name>
</gene>
<dbReference type="RefSeq" id="WP_058294747.1">
    <property type="nucleotide sequence ID" value="NZ_CAKJVD010000035.1"/>
</dbReference>
<comment type="caution">
    <text evidence="2">The sequence shown here is derived from an EMBL/GenBank/DDBJ whole genome shotgun (WGS) entry which is preliminary data.</text>
</comment>
<dbReference type="STRING" id="137838.GCA_001458595_01913"/>
<dbReference type="Proteomes" id="UP000220840">
    <property type="component" value="Unassembled WGS sequence"/>
</dbReference>
<dbReference type="Proteomes" id="UP001189143">
    <property type="component" value="Unassembled WGS sequence"/>
</dbReference>
<organism evidence="2 3">
    <name type="scientific">Clostridium neonatale</name>
    <dbReference type="NCBI Taxonomy" id="137838"/>
    <lineage>
        <taxon>Bacteria</taxon>
        <taxon>Bacillati</taxon>
        <taxon>Bacillota</taxon>
        <taxon>Clostridia</taxon>
        <taxon>Eubacteriales</taxon>
        <taxon>Clostridiaceae</taxon>
        <taxon>Clostridium</taxon>
    </lineage>
</organism>
<dbReference type="AlphaFoldDB" id="A0A2A7MFV2"/>
<name>A0A2A7MFV2_9CLOT</name>